<dbReference type="EMBL" id="CP042266">
    <property type="protein sequence ID" value="QDY78394.1"/>
    <property type="molecule type" value="Genomic_DNA"/>
</dbReference>
<dbReference type="KEGG" id="sqz:FQU76_19975"/>
<sequence length="122" mass="12770">MLESSTDFGGEPMNARTFYRLAIANTASAVYLAIVGGSVLVATATTFLVPDPGMIWVWPALLTAPVSLFLVGAVGPVVPDGELLFWPVYLGLIAVSALVQSTALGALWHGLRRGARRLTASA</sequence>
<evidence type="ECO:0000313" key="2">
    <source>
        <dbReference type="EMBL" id="QDY78394.1"/>
    </source>
</evidence>
<dbReference type="AlphaFoldDB" id="A0A5B8JDC5"/>
<keyword evidence="1" id="KW-0472">Membrane</keyword>
<organism evidence="2 3">
    <name type="scientific">Streptomyces qinzhouensis</name>
    <dbReference type="NCBI Taxonomy" id="2599401"/>
    <lineage>
        <taxon>Bacteria</taxon>
        <taxon>Bacillati</taxon>
        <taxon>Actinomycetota</taxon>
        <taxon>Actinomycetes</taxon>
        <taxon>Kitasatosporales</taxon>
        <taxon>Streptomycetaceae</taxon>
        <taxon>Streptomyces</taxon>
    </lineage>
</organism>
<evidence type="ECO:0000256" key="1">
    <source>
        <dbReference type="SAM" id="Phobius"/>
    </source>
</evidence>
<name>A0A5B8JDC5_9ACTN</name>
<protein>
    <submittedName>
        <fullName evidence="2">Uncharacterized protein</fullName>
    </submittedName>
</protein>
<feature type="transmembrane region" description="Helical" evidence="1">
    <location>
        <begin position="29"/>
        <end position="49"/>
    </location>
</feature>
<feature type="transmembrane region" description="Helical" evidence="1">
    <location>
        <begin position="56"/>
        <end position="78"/>
    </location>
</feature>
<reference evidence="2 3" key="1">
    <citation type="submission" date="2019-07" db="EMBL/GenBank/DDBJ databases">
        <authorList>
            <person name="Zhu P."/>
        </authorList>
    </citation>
    <scope>NUCLEOTIDE SEQUENCE [LARGE SCALE GENOMIC DNA]</scope>
    <source>
        <strain evidence="2 3">SSL-25</strain>
    </source>
</reference>
<dbReference type="OrthoDB" id="4255837at2"/>
<accession>A0A5B8JDC5</accession>
<keyword evidence="3" id="KW-1185">Reference proteome</keyword>
<dbReference type="Pfam" id="PF25637">
    <property type="entry name" value="DUF7942"/>
    <property type="match status" value="1"/>
</dbReference>
<keyword evidence="1" id="KW-0812">Transmembrane</keyword>
<gene>
    <name evidence="2" type="ORF">FQU76_19975</name>
</gene>
<feature type="transmembrane region" description="Helical" evidence="1">
    <location>
        <begin position="84"/>
        <end position="108"/>
    </location>
</feature>
<dbReference type="Proteomes" id="UP000320580">
    <property type="component" value="Chromosome"/>
</dbReference>
<evidence type="ECO:0000313" key="3">
    <source>
        <dbReference type="Proteomes" id="UP000320580"/>
    </source>
</evidence>
<proteinExistence type="predicted"/>
<dbReference type="NCBIfam" id="NF046119">
    <property type="entry name" value="memb_SCO4225"/>
    <property type="match status" value="1"/>
</dbReference>
<keyword evidence="1" id="KW-1133">Transmembrane helix</keyword>
<dbReference type="InterPro" id="IPR057702">
    <property type="entry name" value="DUF7942"/>
</dbReference>